<comment type="subcellular location">
    <subcellularLocation>
        <location evidence="1">Cytoplasm</location>
    </subcellularLocation>
</comment>
<reference evidence="8" key="1">
    <citation type="submission" date="2025-08" db="UniProtKB">
        <authorList>
            <consortium name="RefSeq"/>
        </authorList>
    </citation>
    <scope>IDENTIFICATION</scope>
    <source>
        <tissue evidence="8">Gonads</tissue>
    </source>
</reference>
<feature type="region of interest" description="Disordered" evidence="6">
    <location>
        <begin position="127"/>
        <end position="154"/>
    </location>
</feature>
<dbReference type="PANTHER" id="PTHR22706:SF1">
    <property type="entry name" value="ASSEMBLY FACTOR FOR SPINDLE MICROTUBULES"/>
    <property type="match status" value="1"/>
</dbReference>
<dbReference type="RefSeq" id="XP_030755390.1">
    <property type="nucleotide sequence ID" value="XM_030899530.1"/>
</dbReference>
<protein>
    <submittedName>
        <fullName evidence="8">Unconventional myosin-Va-like</fullName>
    </submittedName>
</protein>
<evidence type="ECO:0000256" key="2">
    <source>
        <dbReference type="ARBA" id="ARBA00022490"/>
    </source>
</evidence>
<dbReference type="InterPro" id="IPR051185">
    <property type="entry name" value="ASPM"/>
</dbReference>
<dbReference type="GO" id="GO:0051295">
    <property type="term" value="P:establishment of meiotic spindle localization"/>
    <property type="evidence" value="ECO:0007669"/>
    <property type="project" value="TreeGrafter"/>
</dbReference>
<dbReference type="SMART" id="SM00015">
    <property type="entry name" value="IQ"/>
    <property type="match status" value="3"/>
</dbReference>
<dbReference type="GO" id="GO:0005737">
    <property type="term" value="C:cytoplasm"/>
    <property type="evidence" value="ECO:0007669"/>
    <property type="project" value="UniProtKB-SubCell"/>
</dbReference>
<gene>
    <name evidence="8" type="primary">LOC115881840</name>
</gene>
<dbReference type="PANTHER" id="PTHR22706">
    <property type="entry name" value="ASSEMBLY FACTOR FOR SPINDLE MICROTUBULES"/>
    <property type="match status" value="1"/>
</dbReference>
<evidence type="ECO:0000313" key="7">
    <source>
        <dbReference type="Proteomes" id="UP000504635"/>
    </source>
</evidence>
<keyword evidence="7" id="KW-1185">Reference proteome</keyword>
<dbReference type="KEGG" id="soy:115881840"/>
<dbReference type="OrthoDB" id="190375at2759"/>
<dbReference type="GO" id="GO:0007051">
    <property type="term" value="P:spindle organization"/>
    <property type="evidence" value="ECO:0007669"/>
    <property type="project" value="TreeGrafter"/>
</dbReference>
<dbReference type="GO" id="GO:0000278">
    <property type="term" value="P:mitotic cell cycle"/>
    <property type="evidence" value="ECO:0007669"/>
    <property type="project" value="TreeGrafter"/>
</dbReference>
<dbReference type="CDD" id="cd23767">
    <property type="entry name" value="IQCD"/>
    <property type="match status" value="1"/>
</dbReference>
<dbReference type="InterPro" id="IPR027417">
    <property type="entry name" value="P-loop_NTPase"/>
</dbReference>
<dbReference type="AlphaFoldDB" id="A0A6J2XX96"/>
<dbReference type="SUPFAM" id="SSF52540">
    <property type="entry name" value="P-loop containing nucleoside triphosphate hydrolases"/>
    <property type="match status" value="1"/>
</dbReference>
<dbReference type="GO" id="GO:0000922">
    <property type="term" value="C:spindle pole"/>
    <property type="evidence" value="ECO:0007669"/>
    <property type="project" value="TreeGrafter"/>
</dbReference>
<evidence type="ECO:0000256" key="3">
    <source>
        <dbReference type="ARBA" id="ARBA00022737"/>
    </source>
</evidence>
<evidence type="ECO:0000256" key="5">
    <source>
        <dbReference type="ARBA" id="ARBA00023054"/>
    </source>
</evidence>
<proteinExistence type="predicted"/>
<dbReference type="InParanoid" id="A0A6J2XX96"/>
<dbReference type="FunFam" id="1.20.5.190:FF:000001">
    <property type="entry name" value="unconventional myosin-Va"/>
    <property type="match status" value="1"/>
</dbReference>
<keyword evidence="5" id="KW-0175">Coiled coil</keyword>
<dbReference type="Gene3D" id="1.20.5.190">
    <property type="match status" value="1"/>
</dbReference>
<keyword evidence="4" id="KW-0112">Calmodulin-binding</keyword>
<dbReference type="Gene3D" id="1.20.5.1190">
    <property type="entry name" value="iswi atpase"/>
    <property type="match status" value="1"/>
</dbReference>
<evidence type="ECO:0000313" key="8">
    <source>
        <dbReference type="RefSeq" id="XP_030755390.1"/>
    </source>
</evidence>
<accession>A0A6J2XX96</accession>
<dbReference type="InterPro" id="IPR000048">
    <property type="entry name" value="IQ_motif_EF-hand-BS"/>
</dbReference>
<feature type="compositionally biased region" description="Basic and acidic residues" evidence="6">
    <location>
        <begin position="127"/>
        <end position="145"/>
    </location>
</feature>
<dbReference type="GeneID" id="115881840"/>
<organism evidence="7 8">
    <name type="scientific">Sitophilus oryzae</name>
    <name type="common">Rice weevil</name>
    <name type="synonym">Curculio oryzae</name>
    <dbReference type="NCBI Taxonomy" id="7048"/>
    <lineage>
        <taxon>Eukaryota</taxon>
        <taxon>Metazoa</taxon>
        <taxon>Ecdysozoa</taxon>
        <taxon>Arthropoda</taxon>
        <taxon>Hexapoda</taxon>
        <taxon>Insecta</taxon>
        <taxon>Pterygota</taxon>
        <taxon>Neoptera</taxon>
        <taxon>Endopterygota</taxon>
        <taxon>Coleoptera</taxon>
        <taxon>Polyphaga</taxon>
        <taxon>Cucujiformia</taxon>
        <taxon>Curculionidae</taxon>
        <taxon>Dryophthorinae</taxon>
        <taxon>Sitophilus</taxon>
    </lineage>
</organism>
<name>A0A6J2XX96_SITOR</name>
<evidence type="ECO:0000256" key="1">
    <source>
        <dbReference type="ARBA" id="ARBA00004496"/>
    </source>
</evidence>
<evidence type="ECO:0000256" key="6">
    <source>
        <dbReference type="SAM" id="MobiDB-lite"/>
    </source>
</evidence>
<keyword evidence="3" id="KW-0677">Repeat</keyword>
<dbReference type="Proteomes" id="UP000504635">
    <property type="component" value="Unplaced"/>
</dbReference>
<sequence length="348" mass="42233">MASVYYLYDDGLHIADDIVQKYSNQDQDVKDNYLAAVIIQRAYRGYVVRKEYKAVRNAAITVQRYVRGWLARYHLPDIVQEYYDKMCLRHYNNMATKIQCNWKGYMVRTEYNIKEIIREKQMSNVEKAEQKIEQKDEADEKKEESNTSNTYLFGSDNKRRDTDMFHKMKILEMLFDRHHLLSTTINKGVLHNNKELAEIEKVLSTFSWKDYMTELKRMYRKFYRKEKNEKYVYRYENKYLQRQEDLLRQRDKTKDVKDCFMVNYSLDNKNRFILKSQLPEEQYEKKIMYLGKYTAQSSNIVRSEDKTKNICDKDFVLTLKKIVRDSKVPPYYADFWYKECIAHTLKEI</sequence>
<keyword evidence="2" id="KW-0963">Cytoplasm</keyword>
<evidence type="ECO:0000256" key="4">
    <source>
        <dbReference type="ARBA" id="ARBA00022860"/>
    </source>
</evidence>
<dbReference type="GO" id="GO:0005516">
    <property type="term" value="F:calmodulin binding"/>
    <property type="evidence" value="ECO:0007669"/>
    <property type="project" value="UniProtKB-KW"/>
</dbReference>
<dbReference type="Pfam" id="PF00612">
    <property type="entry name" value="IQ"/>
    <property type="match status" value="3"/>
</dbReference>
<dbReference type="PROSITE" id="PS50096">
    <property type="entry name" value="IQ"/>
    <property type="match status" value="3"/>
</dbReference>